<accession>A0AAN9I6V9</accession>
<protein>
    <submittedName>
        <fullName evidence="1">Uncharacterized protein</fullName>
    </submittedName>
</protein>
<name>A0AAN9I6V9_CLITE</name>
<evidence type="ECO:0000313" key="2">
    <source>
        <dbReference type="Proteomes" id="UP001359559"/>
    </source>
</evidence>
<keyword evidence="2" id="KW-1185">Reference proteome</keyword>
<comment type="caution">
    <text evidence="1">The sequence shown here is derived from an EMBL/GenBank/DDBJ whole genome shotgun (WGS) entry which is preliminary data.</text>
</comment>
<organism evidence="1 2">
    <name type="scientific">Clitoria ternatea</name>
    <name type="common">Butterfly pea</name>
    <dbReference type="NCBI Taxonomy" id="43366"/>
    <lineage>
        <taxon>Eukaryota</taxon>
        <taxon>Viridiplantae</taxon>
        <taxon>Streptophyta</taxon>
        <taxon>Embryophyta</taxon>
        <taxon>Tracheophyta</taxon>
        <taxon>Spermatophyta</taxon>
        <taxon>Magnoliopsida</taxon>
        <taxon>eudicotyledons</taxon>
        <taxon>Gunneridae</taxon>
        <taxon>Pentapetalae</taxon>
        <taxon>rosids</taxon>
        <taxon>fabids</taxon>
        <taxon>Fabales</taxon>
        <taxon>Fabaceae</taxon>
        <taxon>Papilionoideae</taxon>
        <taxon>50 kb inversion clade</taxon>
        <taxon>NPAAA clade</taxon>
        <taxon>indigoferoid/millettioid clade</taxon>
        <taxon>Phaseoleae</taxon>
        <taxon>Clitoria</taxon>
    </lineage>
</organism>
<proteinExistence type="predicted"/>
<gene>
    <name evidence="1" type="ORF">RJT34_33494</name>
</gene>
<reference evidence="1 2" key="1">
    <citation type="submission" date="2024-01" db="EMBL/GenBank/DDBJ databases">
        <title>The genomes of 5 underutilized Papilionoideae crops provide insights into root nodulation and disease resistance.</title>
        <authorList>
            <person name="Yuan L."/>
        </authorList>
    </citation>
    <scope>NUCLEOTIDE SEQUENCE [LARGE SCALE GENOMIC DNA]</scope>
    <source>
        <strain evidence="1">LY-2023</strain>
        <tissue evidence="1">Leaf</tissue>
    </source>
</reference>
<evidence type="ECO:0000313" key="1">
    <source>
        <dbReference type="EMBL" id="KAK7265870.1"/>
    </source>
</evidence>
<dbReference type="EMBL" id="JAYKXN010000008">
    <property type="protein sequence ID" value="KAK7265870.1"/>
    <property type="molecule type" value="Genomic_DNA"/>
</dbReference>
<dbReference type="Proteomes" id="UP001359559">
    <property type="component" value="Unassembled WGS sequence"/>
</dbReference>
<sequence length="87" mass="10068">MKIVRFSPMSPDGLIFFHNAAAISKNIRQMPHEWEITEMVVESDCFTLVKVMQGNQVDPFIGPIIQDCPNLFMLWLAGWEIFLQELL</sequence>
<dbReference type="AlphaFoldDB" id="A0AAN9I6V9"/>